<evidence type="ECO:0000313" key="11">
    <source>
        <dbReference type="Proteomes" id="UP000038010"/>
    </source>
</evidence>
<evidence type="ECO:0000256" key="2">
    <source>
        <dbReference type="ARBA" id="ARBA00009549"/>
    </source>
</evidence>
<feature type="compositionally biased region" description="Polar residues" evidence="8">
    <location>
        <begin position="501"/>
        <end position="510"/>
    </location>
</feature>
<dbReference type="GO" id="GO:0005815">
    <property type="term" value="C:microtubule organizing center"/>
    <property type="evidence" value="ECO:0007669"/>
    <property type="project" value="TreeGrafter"/>
</dbReference>
<dbReference type="InterPro" id="IPR024395">
    <property type="entry name" value="CLASP_N_dom"/>
</dbReference>
<feature type="compositionally biased region" description="Low complexity" evidence="8">
    <location>
        <begin position="286"/>
        <end position="304"/>
    </location>
</feature>
<dbReference type="GO" id="GO:1990023">
    <property type="term" value="C:mitotic spindle midzone"/>
    <property type="evidence" value="ECO:0007669"/>
    <property type="project" value="TreeGrafter"/>
</dbReference>
<organism evidence="10 11">
    <name type="scientific">Cyphellophora attinorum</name>
    <dbReference type="NCBI Taxonomy" id="1664694"/>
    <lineage>
        <taxon>Eukaryota</taxon>
        <taxon>Fungi</taxon>
        <taxon>Dikarya</taxon>
        <taxon>Ascomycota</taxon>
        <taxon>Pezizomycotina</taxon>
        <taxon>Eurotiomycetes</taxon>
        <taxon>Chaetothyriomycetidae</taxon>
        <taxon>Chaetothyriales</taxon>
        <taxon>Cyphellophoraceae</taxon>
        <taxon>Cyphellophora</taxon>
    </lineage>
</organism>
<feature type="compositionally biased region" description="Basic and acidic residues" evidence="8">
    <location>
        <begin position="404"/>
        <end position="426"/>
    </location>
</feature>
<dbReference type="GO" id="GO:0005876">
    <property type="term" value="C:spindle microtubule"/>
    <property type="evidence" value="ECO:0007669"/>
    <property type="project" value="TreeGrafter"/>
</dbReference>
<feature type="region of interest" description="Disordered" evidence="8">
    <location>
        <begin position="340"/>
        <end position="578"/>
    </location>
</feature>
<evidence type="ECO:0000259" key="9">
    <source>
        <dbReference type="SMART" id="SM01349"/>
    </source>
</evidence>
<feature type="domain" description="TOG" evidence="9">
    <location>
        <begin position="1"/>
        <end position="238"/>
    </location>
</feature>
<feature type="compositionally biased region" description="Polar residues" evidence="8">
    <location>
        <begin position="352"/>
        <end position="366"/>
    </location>
</feature>
<dbReference type="SUPFAM" id="SSF48371">
    <property type="entry name" value="ARM repeat"/>
    <property type="match status" value="1"/>
</dbReference>
<comment type="function">
    <text evidence="7">Microtubule binding protein that promotes the stabilization of dynamic microtubules. Required for mitotic spindle formation.</text>
</comment>
<dbReference type="PANTHER" id="PTHR21567:SF9">
    <property type="entry name" value="CLIP-ASSOCIATING PROTEIN"/>
    <property type="match status" value="1"/>
</dbReference>
<evidence type="ECO:0000256" key="7">
    <source>
        <dbReference type="ARBA" id="ARBA00024889"/>
    </source>
</evidence>
<dbReference type="GO" id="GO:0051301">
    <property type="term" value="P:cell division"/>
    <property type="evidence" value="ECO:0007669"/>
    <property type="project" value="UniProtKB-KW"/>
</dbReference>
<comment type="similarity">
    <text evidence="2">Belongs to the CLASP family.</text>
</comment>
<evidence type="ECO:0000256" key="1">
    <source>
        <dbReference type="ARBA" id="ARBA00004186"/>
    </source>
</evidence>
<feature type="compositionally biased region" description="Polar residues" evidence="8">
    <location>
        <begin position="556"/>
        <end position="570"/>
    </location>
</feature>
<dbReference type="GeneID" id="28739359"/>
<evidence type="ECO:0000256" key="8">
    <source>
        <dbReference type="SAM" id="MobiDB-lite"/>
    </source>
</evidence>
<comment type="subunit">
    <text evidence="3">Interacts with microtubules.</text>
</comment>
<dbReference type="InterPro" id="IPR034085">
    <property type="entry name" value="TOG"/>
</dbReference>
<dbReference type="GO" id="GO:0008017">
    <property type="term" value="F:microtubule binding"/>
    <property type="evidence" value="ECO:0007669"/>
    <property type="project" value="TreeGrafter"/>
</dbReference>
<dbReference type="InterPro" id="IPR016024">
    <property type="entry name" value="ARM-type_fold"/>
</dbReference>
<dbReference type="Pfam" id="PF12348">
    <property type="entry name" value="CLASP_N"/>
    <property type="match status" value="1"/>
</dbReference>
<dbReference type="OrthoDB" id="10259902at2759"/>
<name>A0A0N0NQ69_9EURO</name>
<dbReference type="AlphaFoldDB" id="A0A0N0NQ69"/>
<evidence type="ECO:0000313" key="10">
    <source>
        <dbReference type="EMBL" id="KPI43561.1"/>
    </source>
</evidence>
<dbReference type="STRING" id="1664694.A0A0N0NQ69"/>
<evidence type="ECO:0000256" key="5">
    <source>
        <dbReference type="ARBA" id="ARBA00022701"/>
    </source>
</evidence>
<dbReference type="GO" id="GO:0090307">
    <property type="term" value="P:mitotic spindle assembly"/>
    <property type="evidence" value="ECO:0007669"/>
    <property type="project" value="TreeGrafter"/>
</dbReference>
<gene>
    <name evidence="10" type="ORF">AB675_7133</name>
</gene>
<dbReference type="EMBL" id="LFJN01000005">
    <property type="protein sequence ID" value="KPI43561.1"/>
    <property type="molecule type" value="Genomic_DNA"/>
</dbReference>
<dbReference type="GO" id="GO:0060172">
    <property type="term" value="P:astral microtubule depolymerization"/>
    <property type="evidence" value="ECO:0007669"/>
    <property type="project" value="TreeGrafter"/>
</dbReference>
<proteinExistence type="inferred from homology"/>
<sequence>MALQYSELIKSMRNEWENGVEDENNWQRRNGLLRKLAEICDKYDPPRDLYEQLKPFFNHLITTCATERTTLGISALACLSSIFKVLGTQMAPQLDHMLPPLITFCGVTKKLTSKSAGEAMTTVCTTVGYNLRLVAHVCDAFKEKATNSRLFAASWLNHILKAYKSHLDPSRDFPRIDAALITGLQDSQNTVREALRPTYWRYAKLAASNAAAIMDKMPKDKANALRNHPDNPDRPAAASQPARPASALSQIKARSKALKQSTSKPPADVVDTDSRPALNTSTSSITAKPVATMAAAPARMTRSTTEPHPISKARDFTQSTMQSISSTSTFAPGRIDNIDAPDGSMVPLPASPKQSVTSDRSRSNTALAKKKARHGPEYGDEGEPLTSEQPRHDDAGMKHFTSNHPDRVATIDRHLERETTTKKHVDQSSLRNLMAAPVRRPRVVATPISQTAAPPAPVRPSSKGDSKKAQAPSGRQTPTIHSGRATPTEELPIRGHKKQASSRSGRQTPTIREDISHSSHQKKPSVSRAKTTPAAPVSSRPTTSSSTKTSAHMVTESFSDQPDLQTTITPPSDAPKAYEACTGKAKDARSEVTRLKEALKANKLDALGHKKLSGLLKDKPGQLVTTQKDFDDLYTILVNALAANASVAAPPGNSARNPGHPFYNRHALIDSIVRLLEQFPGAGEPQPGMAIATVIQCNATHPDGERFRTSTTIDTAAMTLVRLVKADNVLPALDNVADSFIEYRMTGGGDVAVCGLALRSLSALLARAAALGLALFEVQERLMVDVAVSALKLQSNRDTMGFAVALKGHIRPEERLEALLEGVAEGNLLMYYLARE</sequence>
<accession>A0A0N0NQ69</accession>
<keyword evidence="6" id="KW-0498">Mitosis</keyword>
<protein>
    <submittedName>
        <fullName evidence="10">Protein STU1</fullName>
    </submittedName>
</protein>
<comment type="caution">
    <text evidence="10">The sequence shown here is derived from an EMBL/GenBank/DDBJ whole genome shotgun (WGS) entry which is preliminary data.</text>
</comment>
<feature type="compositionally biased region" description="Low complexity" evidence="8">
    <location>
        <begin position="531"/>
        <end position="551"/>
    </location>
</feature>
<dbReference type="VEuPathDB" id="FungiDB:AB675_7133"/>
<dbReference type="Gene3D" id="1.25.10.10">
    <property type="entry name" value="Leucine-rich Repeat Variant"/>
    <property type="match status" value="1"/>
</dbReference>
<dbReference type="RefSeq" id="XP_018003524.1">
    <property type="nucleotide sequence ID" value="XM_018147479.1"/>
</dbReference>
<reference evidence="10 11" key="1">
    <citation type="submission" date="2015-06" db="EMBL/GenBank/DDBJ databases">
        <title>Draft genome of the ant-associated black yeast Phialophora attae CBS 131958.</title>
        <authorList>
            <person name="Moreno L.F."/>
            <person name="Stielow B.J."/>
            <person name="de Hoog S."/>
            <person name="Vicente V.A."/>
            <person name="Weiss V.A."/>
            <person name="de Vries M."/>
            <person name="Cruz L.M."/>
            <person name="Souza E.M."/>
        </authorList>
    </citation>
    <scope>NUCLEOTIDE SEQUENCE [LARGE SCALE GENOMIC DNA]</scope>
    <source>
        <strain evidence="10 11">CBS 131958</strain>
    </source>
</reference>
<dbReference type="InterPro" id="IPR011989">
    <property type="entry name" value="ARM-like"/>
</dbReference>
<keyword evidence="4" id="KW-0132">Cell division</keyword>
<dbReference type="SMART" id="SM01349">
    <property type="entry name" value="TOG"/>
    <property type="match status" value="1"/>
</dbReference>
<comment type="subcellular location">
    <subcellularLocation>
        <location evidence="1">Cytoplasm</location>
        <location evidence="1">Cytoskeleton</location>
        <location evidence="1">Spindle</location>
    </subcellularLocation>
</comment>
<dbReference type="Proteomes" id="UP000038010">
    <property type="component" value="Unassembled WGS sequence"/>
</dbReference>
<feature type="compositionally biased region" description="Low complexity" evidence="8">
    <location>
        <begin position="234"/>
        <end position="250"/>
    </location>
</feature>
<keyword evidence="6" id="KW-0131">Cell cycle</keyword>
<keyword evidence="5" id="KW-0493">Microtubule</keyword>
<evidence type="ECO:0000256" key="4">
    <source>
        <dbReference type="ARBA" id="ARBA00022618"/>
    </source>
</evidence>
<dbReference type="GO" id="GO:0005881">
    <property type="term" value="C:cytoplasmic microtubule"/>
    <property type="evidence" value="ECO:0007669"/>
    <property type="project" value="TreeGrafter"/>
</dbReference>
<evidence type="ECO:0000256" key="6">
    <source>
        <dbReference type="ARBA" id="ARBA00022776"/>
    </source>
</evidence>
<dbReference type="PANTHER" id="PTHR21567">
    <property type="entry name" value="CLASP"/>
    <property type="match status" value="1"/>
</dbReference>
<feature type="compositionally biased region" description="Basic and acidic residues" evidence="8">
    <location>
        <begin position="222"/>
        <end position="233"/>
    </location>
</feature>
<keyword evidence="11" id="KW-1185">Reference proteome</keyword>
<feature type="region of interest" description="Disordered" evidence="8">
    <location>
        <begin position="222"/>
        <end position="310"/>
    </location>
</feature>
<evidence type="ECO:0000256" key="3">
    <source>
        <dbReference type="ARBA" id="ARBA00011375"/>
    </source>
</evidence>